<dbReference type="HOGENOM" id="CLU_125044_0_0_1"/>
<feature type="region of interest" description="Disordered" evidence="1">
    <location>
        <begin position="28"/>
        <end position="50"/>
    </location>
</feature>
<reference evidence="3" key="1">
    <citation type="journal article" date="2005" name="Nature">
        <title>Sequencing of Aspergillus nidulans and comparative analysis with A. fumigatus and A. oryzae.</title>
        <authorList>
            <person name="Galagan J.E."/>
            <person name="Calvo S.E."/>
            <person name="Cuomo C."/>
            <person name="Ma L.J."/>
            <person name="Wortman J.R."/>
            <person name="Batzoglou S."/>
            <person name="Lee S.I."/>
            <person name="Basturkmen M."/>
            <person name="Spevak C.C."/>
            <person name="Clutterbuck J."/>
            <person name="Kapitonov V."/>
            <person name="Jurka J."/>
            <person name="Scazzocchio C."/>
            <person name="Farman M."/>
            <person name="Butler J."/>
            <person name="Purcell S."/>
            <person name="Harris S."/>
            <person name="Braus G.H."/>
            <person name="Draht O."/>
            <person name="Busch S."/>
            <person name="D'Enfert C."/>
            <person name="Bouchier C."/>
            <person name="Goldman G.H."/>
            <person name="Bell-Pedersen D."/>
            <person name="Griffiths-Jones S."/>
            <person name="Doonan J.H."/>
            <person name="Yu J."/>
            <person name="Vienken K."/>
            <person name="Pain A."/>
            <person name="Freitag M."/>
            <person name="Selker E.U."/>
            <person name="Archer D.B."/>
            <person name="Penalva M.A."/>
            <person name="Oakley B.R."/>
            <person name="Momany M."/>
            <person name="Tanaka T."/>
            <person name="Kumagai T."/>
            <person name="Asai K."/>
            <person name="Machida M."/>
            <person name="Nierman W.C."/>
            <person name="Denning D.W."/>
            <person name="Caddick M."/>
            <person name="Hynes M."/>
            <person name="Paoletti M."/>
            <person name="Fischer R."/>
            <person name="Miller B."/>
            <person name="Dyer P."/>
            <person name="Sachs M.S."/>
            <person name="Osmani S.A."/>
            <person name="Birren B.W."/>
        </authorList>
    </citation>
    <scope>NUCLEOTIDE SEQUENCE [LARGE SCALE GENOMIC DNA]</scope>
    <source>
        <strain evidence="3">FGSC A4 / ATCC 38163 / CBS 112.46 / NRRL 194 / M139</strain>
    </source>
</reference>
<dbReference type="AlphaFoldDB" id="Q5B5N7"/>
<protein>
    <submittedName>
        <fullName evidence="2">Uncharacterized protein</fullName>
    </submittedName>
</protein>
<dbReference type="KEGG" id="ani:ANIA_04143"/>
<feature type="compositionally biased region" description="Basic and acidic residues" evidence="1">
    <location>
        <begin position="112"/>
        <end position="132"/>
    </location>
</feature>
<dbReference type="RefSeq" id="XP_661747.1">
    <property type="nucleotide sequence ID" value="XM_656655.1"/>
</dbReference>
<evidence type="ECO:0000313" key="2">
    <source>
        <dbReference type="EMBL" id="CBF74614.1"/>
    </source>
</evidence>
<keyword evidence="3" id="KW-1185">Reference proteome</keyword>
<dbReference type="EMBL" id="BN001302">
    <property type="protein sequence ID" value="CBF74614.1"/>
    <property type="molecule type" value="Genomic_DNA"/>
</dbReference>
<feature type="region of interest" description="Disordered" evidence="1">
    <location>
        <begin position="83"/>
        <end position="132"/>
    </location>
</feature>
<proteinExistence type="predicted"/>
<organism evidence="2 3">
    <name type="scientific">Emericella nidulans (strain FGSC A4 / ATCC 38163 / CBS 112.46 / NRRL 194 / M139)</name>
    <name type="common">Aspergillus nidulans</name>
    <dbReference type="NCBI Taxonomy" id="227321"/>
    <lineage>
        <taxon>Eukaryota</taxon>
        <taxon>Fungi</taxon>
        <taxon>Dikarya</taxon>
        <taxon>Ascomycota</taxon>
        <taxon>Pezizomycotina</taxon>
        <taxon>Eurotiomycetes</taxon>
        <taxon>Eurotiomycetidae</taxon>
        <taxon>Eurotiales</taxon>
        <taxon>Aspergillaceae</taxon>
        <taxon>Aspergillus</taxon>
        <taxon>Aspergillus subgen. Nidulantes</taxon>
    </lineage>
</organism>
<dbReference type="OrthoDB" id="2933464at2759"/>
<sequence>MPSKTQKSLEALVAYFKQSKSRRATIVRGQGEPGHRAAPARGGNNDARFGSRIDIGEITDKAGKEYRRYKFQFNLNAGDSTLKKKAAQDSHEGYSTADVEIQDDRTEGEEEQAMREFEEEMSKNLRESRLVT</sequence>
<evidence type="ECO:0000313" key="3">
    <source>
        <dbReference type="Proteomes" id="UP000000560"/>
    </source>
</evidence>
<evidence type="ECO:0000256" key="1">
    <source>
        <dbReference type="SAM" id="MobiDB-lite"/>
    </source>
</evidence>
<accession>C8V4Y8</accession>
<dbReference type="Proteomes" id="UP000000560">
    <property type="component" value="Chromosome II"/>
</dbReference>
<reference evidence="3" key="2">
    <citation type="journal article" date="2009" name="Fungal Genet. Biol.">
        <title>The 2008 update of the Aspergillus nidulans genome annotation: a community effort.</title>
        <authorList>
            <person name="Wortman J.R."/>
            <person name="Gilsenan J.M."/>
            <person name="Joardar V."/>
            <person name="Deegan J."/>
            <person name="Clutterbuck J."/>
            <person name="Andersen M.R."/>
            <person name="Archer D."/>
            <person name="Bencina M."/>
            <person name="Braus G."/>
            <person name="Coutinho P."/>
            <person name="von Dohren H."/>
            <person name="Doonan J."/>
            <person name="Driessen A.J."/>
            <person name="Durek P."/>
            <person name="Espeso E."/>
            <person name="Fekete E."/>
            <person name="Flipphi M."/>
            <person name="Estrada C.G."/>
            <person name="Geysens S."/>
            <person name="Goldman G."/>
            <person name="de Groot P.W."/>
            <person name="Hansen K."/>
            <person name="Harris S.D."/>
            <person name="Heinekamp T."/>
            <person name="Helmstaedt K."/>
            <person name="Henrissat B."/>
            <person name="Hofmann G."/>
            <person name="Homan T."/>
            <person name="Horio T."/>
            <person name="Horiuchi H."/>
            <person name="James S."/>
            <person name="Jones M."/>
            <person name="Karaffa L."/>
            <person name="Karanyi Z."/>
            <person name="Kato M."/>
            <person name="Keller N."/>
            <person name="Kelly D.E."/>
            <person name="Kiel J.A."/>
            <person name="Kim J.M."/>
            <person name="van der Klei I.J."/>
            <person name="Klis F.M."/>
            <person name="Kovalchuk A."/>
            <person name="Krasevec N."/>
            <person name="Kubicek C.P."/>
            <person name="Liu B."/>
            <person name="Maccabe A."/>
            <person name="Meyer V."/>
            <person name="Mirabito P."/>
            <person name="Miskei M."/>
            <person name="Mos M."/>
            <person name="Mullins J."/>
            <person name="Nelson D.R."/>
            <person name="Nielsen J."/>
            <person name="Oakley B.R."/>
            <person name="Osmani S.A."/>
            <person name="Pakula T."/>
            <person name="Paszewski A."/>
            <person name="Paulsen I."/>
            <person name="Pilsyk S."/>
            <person name="Pocsi I."/>
            <person name="Punt P.J."/>
            <person name="Ram A.F."/>
            <person name="Ren Q."/>
            <person name="Robellet X."/>
            <person name="Robson G."/>
            <person name="Seiboth B."/>
            <person name="van Solingen P."/>
            <person name="Specht T."/>
            <person name="Sun J."/>
            <person name="Taheri-Talesh N."/>
            <person name="Takeshita N."/>
            <person name="Ussery D."/>
            <person name="vanKuyk P.A."/>
            <person name="Visser H."/>
            <person name="van de Vondervoort P.J."/>
            <person name="de Vries R.P."/>
            <person name="Walton J."/>
            <person name="Xiang X."/>
            <person name="Xiong Y."/>
            <person name="Zeng A.P."/>
            <person name="Brandt B.W."/>
            <person name="Cornell M.J."/>
            <person name="van den Hondel C.A."/>
            <person name="Visser J."/>
            <person name="Oliver S.G."/>
            <person name="Turner G."/>
        </authorList>
    </citation>
    <scope>GENOME REANNOTATION</scope>
    <source>
        <strain evidence="3">FGSC A4 / ATCC 38163 / CBS 112.46 / NRRL 194 / M139</strain>
    </source>
</reference>
<dbReference type="GeneID" id="2873561"/>
<accession>Q5B5N7</accession>
<name>Q5B5N7_EMENI</name>
<gene>
    <name evidence="2" type="ORF">ANIA_04143</name>
</gene>
<dbReference type="InParanoid" id="Q5B5N7"/>
<dbReference type="OMA" id="SHRVWAQ"/>